<protein>
    <submittedName>
        <fullName evidence="1">Uncharacterized protein</fullName>
    </submittedName>
</protein>
<organism evidence="1 2">
    <name type="scientific">Citrullus colocynthis</name>
    <name type="common">colocynth</name>
    <dbReference type="NCBI Taxonomy" id="252529"/>
    <lineage>
        <taxon>Eukaryota</taxon>
        <taxon>Viridiplantae</taxon>
        <taxon>Streptophyta</taxon>
        <taxon>Embryophyta</taxon>
        <taxon>Tracheophyta</taxon>
        <taxon>Spermatophyta</taxon>
        <taxon>Magnoliopsida</taxon>
        <taxon>eudicotyledons</taxon>
        <taxon>Gunneridae</taxon>
        <taxon>Pentapetalae</taxon>
        <taxon>rosids</taxon>
        <taxon>fabids</taxon>
        <taxon>Cucurbitales</taxon>
        <taxon>Cucurbitaceae</taxon>
        <taxon>Benincaseae</taxon>
        <taxon>Citrullus</taxon>
    </lineage>
</organism>
<gene>
    <name evidence="1" type="ORF">CITCOLO1_LOCUS10876</name>
</gene>
<evidence type="ECO:0000313" key="2">
    <source>
        <dbReference type="Proteomes" id="UP001642487"/>
    </source>
</evidence>
<keyword evidence="2" id="KW-1185">Reference proteome</keyword>
<accession>A0ABP0YEL5</accession>
<evidence type="ECO:0000313" key="1">
    <source>
        <dbReference type="EMBL" id="CAK9318899.1"/>
    </source>
</evidence>
<name>A0ABP0YEL5_9ROSI</name>
<dbReference type="EMBL" id="OZ021737">
    <property type="protein sequence ID" value="CAK9318899.1"/>
    <property type="molecule type" value="Genomic_DNA"/>
</dbReference>
<sequence length="59" mass="6706">MYLHRRPPALPAVVSLGVGRRYGSPVAVGQQPRVSPFSSRFRDRLLLPRYRLLFSLARA</sequence>
<reference evidence="1 2" key="1">
    <citation type="submission" date="2024-03" db="EMBL/GenBank/DDBJ databases">
        <authorList>
            <person name="Gkanogiannis A."/>
            <person name="Becerra Lopez-Lavalle L."/>
        </authorList>
    </citation>
    <scope>NUCLEOTIDE SEQUENCE [LARGE SCALE GENOMIC DNA]</scope>
</reference>
<proteinExistence type="predicted"/>
<dbReference type="Proteomes" id="UP001642487">
    <property type="component" value="Chromosome 3"/>
</dbReference>